<dbReference type="Pfam" id="PF09996">
    <property type="entry name" value="DUF2237"/>
    <property type="match status" value="1"/>
</dbReference>
<dbReference type="Gene3D" id="3.30.56.110">
    <property type="entry name" value="Protein of unknown function DUF2237"/>
    <property type="match status" value="1"/>
</dbReference>
<dbReference type="InterPro" id="IPR018714">
    <property type="entry name" value="DUF2237"/>
</dbReference>
<dbReference type="PANTHER" id="PTHR37466:SF1">
    <property type="entry name" value="SLR1628 PROTEIN"/>
    <property type="match status" value="1"/>
</dbReference>
<dbReference type="PANTHER" id="PTHR37466">
    <property type="entry name" value="SLR1628 PROTEIN"/>
    <property type="match status" value="1"/>
</dbReference>
<evidence type="ECO:0000313" key="1">
    <source>
        <dbReference type="EMBL" id="GAW95949.1"/>
    </source>
</evidence>
<dbReference type="Proteomes" id="UP000197068">
    <property type="component" value="Unassembled WGS sequence"/>
</dbReference>
<proteinExistence type="predicted"/>
<protein>
    <recommendedName>
        <fullName evidence="3">DUF2237 domain-containing protein</fullName>
    </recommendedName>
</protein>
<dbReference type="EMBL" id="BDQM01000009">
    <property type="protein sequence ID" value="GAW95949.1"/>
    <property type="molecule type" value="Genomic_DNA"/>
</dbReference>
<organism evidence="1 2">
    <name type="scientific">Colwellia marinimaniae</name>
    <dbReference type="NCBI Taxonomy" id="1513592"/>
    <lineage>
        <taxon>Bacteria</taxon>
        <taxon>Pseudomonadati</taxon>
        <taxon>Pseudomonadota</taxon>
        <taxon>Gammaproteobacteria</taxon>
        <taxon>Alteromonadales</taxon>
        <taxon>Colwelliaceae</taxon>
        <taxon>Colwellia</taxon>
    </lineage>
</organism>
<gene>
    <name evidence="1" type="ORF">MTCD1_01555</name>
</gene>
<name>A0ABQ0MUC0_9GAMM</name>
<sequence>MEQVIEMDESINIFGEALEDCSGDPVTGFFRDNKCNTCAQDVGSHTVCIEASQSFLEFSRFKGNDLSTPVPEADFKGIKAGDTWCLCAARWLEAHQNDRAPRVYLRKTHIKALEIVPIELLKKYALDLN</sequence>
<evidence type="ECO:0000313" key="2">
    <source>
        <dbReference type="Proteomes" id="UP000197068"/>
    </source>
</evidence>
<accession>A0ABQ0MUC0</accession>
<evidence type="ECO:0008006" key="3">
    <source>
        <dbReference type="Google" id="ProtNLM"/>
    </source>
</evidence>
<keyword evidence="2" id="KW-1185">Reference proteome</keyword>
<comment type="caution">
    <text evidence="1">The sequence shown here is derived from an EMBL/GenBank/DDBJ whole genome shotgun (WGS) entry which is preliminary data.</text>
</comment>
<reference evidence="1 2" key="1">
    <citation type="submission" date="2017-06" db="EMBL/GenBank/DDBJ databases">
        <title>Whole Genome Sequences of Colwellia marinimaniae MTCD1.</title>
        <authorList>
            <person name="Kusumoto H."/>
            <person name="Inoue M."/>
            <person name="Tanikawa K."/>
            <person name="Maeji H."/>
            <person name="Cameron J.H."/>
            <person name="Bartlett D.H."/>
        </authorList>
    </citation>
    <scope>NUCLEOTIDE SEQUENCE [LARGE SCALE GENOMIC DNA]</scope>
    <source>
        <strain evidence="1 2">MTCD1</strain>
    </source>
</reference>